<reference evidence="2" key="2">
    <citation type="submission" date="2021-09" db="EMBL/GenBank/DDBJ databases">
        <authorList>
            <person name="Gilroy R."/>
        </authorList>
    </citation>
    <scope>NUCLEOTIDE SEQUENCE</scope>
    <source>
        <strain evidence="2">CHK124-7917</strain>
    </source>
</reference>
<protein>
    <submittedName>
        <fullName evidence="2">Uncharacterized protein</fullName>
    </submittedName>
</protein>
<evidence type="ECO:0000313" key="2">
    <source>
        <dbReference type="EMBL" id="HJF44621.1"/>
    </source>
</evidence>
<dbReference type="RefSeq" id="WP_274958628.1">
    <property type="nucleotide sequence ID" value="NZ_DYWQ01000037.1"/>
</dbReference>
<gene>
    <name evidence="2" type="ORF">K8U72_02390</name>
</gene>
<keyword evidence="1" id="KW-0472">Membrane</keyword>
<keyword evidence="1" id="KW-0812">Transmembrane</keyword>
<dbReference type="AlphaFoldDB" id="A0A921KMD9"/>
<dbReference type="Proteomes" id="UP000697330">
    <property type="component" value="Unassembled WGS sequence"/>
</dbReference>
<organism evidence="2 3">
    <name type="scientific">Thermophilibacter provencensis</name>
    <dbReference type="NCBI Taxonomy" id="1852386"/>
    <lineage>
        <taxon>Bacteria</taxon>
        <taxon>Bacillati</taxon>
        <taxon>Actinomycetota</taxon>
        <taxon>Coriobacteriia</taxon>
        <taxon>Coriobacteriales</taxon>
        <taxon>Atopobiaceae</taxon>
        <taxon>Thermophilibacter</taxon>
    </lineage>
</organism>
<name>A0A921KMD9_9ACTN</name>
<reference evidence="2" key="1">
    <citation type="journal article" date="2021" name="PeerJ">
        <title>Extensive microbial diversity within the chicken gut microbiome revealed by metagenomics and culture.</title>
        <authorList>
            <person name="Gilroy R."/>
            <person name="Ravi A."/>
            <person name="Getino M."/>
            <person name="Pursley I."/>
            <person name="Horton D.L."/>
            <person name="Alikhan N.F."/>
            <person name="Baker D."/>
            <person name="Gharbi K."/>
            <person name="Hall N."/>
            <person name="Watson M."/>
            <person name="Adriaenssens E.M."/>
            <person name="Foster-Nyarko E."/>
            <person name="Jarju S."/>
            <person name="Secka A."/>
            <person name="Antonio M."/>
            <person name="Oren A."/>
            <person name="Chaudhuri R.R."/>
            <person name="La Ragione R."/>
            <person name="Hildebrand F."/>
            <person name="Pallen M.J."/>
        </authorList>
    </citation>
    <scope>NUCLEOTIDE SEQUENCE</scope>
    <source>
        <strain evidence="2">CHK124-7917</strain>
    </source>
</reference>
<evidence type="ECO:0000256" key="1">
    <source>
        <dbReference type="SAM" id="Phobius"/>
    </source>
</evidence>
<sequence length="67" mass="6437">MAEALLGRNASYLRRLGALTALLCGAGAVLGLGLLLVSPSADVLVATAASALVAGCGAALSRAERGA</sequence>
<comment type="caution">
    <text evidence="2">The sequence shown here is derived from an EMBL/GenBank/DDBJ whole genome shotgun (WGS) entry which is preliminary data.</text>
</comment>
<dbReference type="EMBL" id="DYWQ01000037">
    <property type="protein sequence ID" value="HJF44621.1"/>
    <property type="molecule type" value="Genomic_DNA"/>
</dbReference>
<accession>A0A921KMD9</accession>
<feature type="transmembrane region" description="Helical" evidence="1">
    <location>
        <begin position="12"/>
        <end position="37"/>
    </location>
</feature>
<feature type="transmembrane region" description="Helical" evidence="1">
    <location>
        <begin position="43"/>
        <end position="61"/>
    </location>
</feature>
<keyword evidence="1" id="KW-1133">Transmembrane helix</keyword>
<evidence type="ECO:0000313" key="3">
    <source>
        <dbReference type="Proteomes" id="UP000697330"/>
    </source>
</evidence>
<proteinExistence type="predicted"/>